<feature type="region of interest" description="Disordered" evidence="1">
    <location>
        <begin position="1"/>
        <end position="23"/>
    </location>
</feature>
<dbReference type="InterPro" id="IPR037171">
    <property type="entry name" value="NagB/RpiA_transferase-like"/>
</dbReference>
<keyword evidence="4" id="KW-1185">Reference proteome</keyword>
<dbReference type="InterPro" id="IPR024185">
    <property type="entry name" value="FTHF_cligase-like_sf"/>
</dbReference>
<dbReference type="PANTHER" id="PTHR43682">
    <property type="entry name" value="LACTATE UTILIZATION PROTEIN C"/>
    <property type="match status" value="1"/>
</dbReference>
<accession>A0ABD5ZXQ7</accession>
<dbReference type="AlphaFoldDB" id="A0ABD5ZXQ7"/>
<protein>
    <submittedName>
        <fullName evidence="3">LUD domain-containing protein</fullName>
    </submittedName>
</protein>
<sequence>MSTVAEFQQSLSRSDTESTVTTPETFASTLTDVVDRPAVGAALPFDSVDLEDAPVTLNPTPAQLHEAKTGVTAARLGVASLGTVAIQSRAAGDELVSLHPKTHVVVVRECDLRPDLEAAFDWLNDRFDDGERSFILATGASATGDMGALVEGVHGPENVHVLVLADDE</sequence>
<proteinExistence type="predicted"/>
<feature type="domain" description="LUD" evidence="2">
    <location>
        <begin position="63"/>
        <end position="164"/>
    </location>
</feature>
<dbReference type="EMBL" id="JBHTAT010000001">
    <property type="protein sequence ID" value="MFC7255227.1"/>
    <property type="molecule type" value="Genomic_DNA"/>
</dbReference>
<dbReference type="Proteomes" id="UP001596434">
    <property type="component" value="Unassembled WGS sequence"/>
</dbReference>
<reference evidence="3 4" key="1">
    <citation type="journal article" date="2019" name="Int. J. Syst. Evol. Microbiol.">
        <title>The Global Catalogue of Microorganisms (GCM) 10K type strain sequencing project: providing services to taxonomists for standard genome sequencing and annotation.</title>
        <authorList>
            <consortium name="The Broad Institute Genomics Platform"/>
            <consortium name="The Broad Institute Genome Sequencing Center for Infectious Disease"/>
            <person name="Wu L."/>
            <person name="Ma J."/>
        </authorList>
    </citation>
    <scope>NUCLEOTIDE SEQUENCE [LARGE SCALE GENOMIC DNA]</scope>
    <source>
        <strain evidence="3 4">GX21</strain>
    </source>
</reference>
<evidence type="ECO:0000313" key="4">
    <source>
        <dbReference type="Proteomes" id="UP001596434"/>
    </source>
</evidence>
<dbReference type="RefSeq" id="WP_379703440.1">
    <property type="nucleotide sequence ID" value="NZ_JBHTAT010000001.1"/>
</dbReference>
<comment type="caution">
    <text evidence="3">The sequence shown here is derived from an EMBL/GenBank/DDBJ whole genome shotgun (WGS) entry which is preliminary data.</text>
</comment>
<evidence type="ECO:0000259" key="2">
    <source>
        <dbReference type="Pfam" id="PF02589"/>
    </source>
</evidence>
<organism evidence="3 4">
    <name type="scientific">Haloplanus litoreus</name>
    <dbReference type="NCBI Taxonomy" id="767515"/>
    <lineage>
        <taxon>Archaea</taxon>
        <taxon>Methanobacteriati</taxon>
        <taxon>Methanobacteriota</taxon>
        <taxon>Stenosarchaea group</taxon>
        <taxon>Halobacteria</taxon>
        <taxon>Halobacteriales</taxon>
        <taxon>Haloferacaceae</taxon>
        <taxon>Haloplanus</taxon>
    </lineage>
</organism>
<evidence type="ECO:0000256" key="1">
    <source>
        <dbReference type="SAM" id="MobiDB-lite"/>
    </source>
</evidence>
<name>A0ABD5ZXQ7_9EURY</name>
<evidence type="ECO:0000313" key="3">
    <source>
        <dbReference type="EMBL" id="MFC7255227.1"/>
    </source>
</evidence>
<dbReference type="Pfam" id="PF02589">
    <property type="entry name" value="LUD_dom"/>
    <property type="match status" value="1"/>
</dbReference>
<dbReference type="InterPro" id="IPR003741">
    <property type="entry name" value="LUD_dom"/>
</dbReference>
<gene>
    <name evidence="3" type="ORF">ACFQKE_07955</name>
</gene>
<dbReference type="Gene3D" id="3.40.50.10420">
    <property type="entry name" value="NagB/RpiA/CoA transferase-like"/>
    <property type="match status" value="1"/>
</dbReference>
<dbReference type="SUPFAM" id="SSF100950">
    <property type="entry name" value="NagB/RpiA/CoA transferase-like"/>
    <property type="match status" value="1"/>
</dbReference>
<dbReference type="PANTHER" id="PTHR43682:SF1">
    <property type="entry name" value="LACTATE UTILIZATION PROTEIN C"/>
    <property type="match status" value="1"/>
</dbReference>
<dbReference type="GeneID" id="96953575"/>